<dbReference type="OrthoDB" id="292932at2"/>
<accession>A0A517NRB8</accession>
<gene>
    <name evidence="3" type="ORF">K239x_16100</name>
</gene>
<evidence type="ECO:0000313" key="4">
    <source>
        <dbReference type="Proteomes" id="UP000319817"/>
    </source>
</evidence>
<dbReference type="Proteomes" id="UP000319817">
    <property type="component" value="Chromosome"/>
</dbReference>
<name>A0A517NRB8_9BACT</name>
<dbReference type="InterPro" id="IPR031768">
    <property type="entry name" value="CBM60_xylan-bd"/>
</dbReference>
<proteinExistence type="predicted"/>
<reference evidence="3 4" key="1">
    <citation type="submission" date="2019-02" db="EMBL/GenBank/DDBJ databases">
        <title>Deep-cultivation of Planctomycetes and their phenomic and genomic characterization uncovers novel biology.</title>
        <authorList>
            <person name="Wiegand S."/>
            <person name="Jogler M."/>
            <person name="Boedeker C."/>
            <person name="Pinto D."/>
            <person name="Vollmers J."/>
            <person name="Rivas-Marin E."/>
            <person name="Kohn T."/>
            <person name="Peeters S.H."/>
            <person name="Heuer A."/>
            <person name="Rast P."/>
            <person name="Oberbeckmann S."/>
            <person name="Bunk B."/>
            <person name="Jeske O."/>
            <person name="Meyerdierks A."/>
            <person name="Storesund J.E."/>
            <person name="Kallscheuer N."/>
            <person name="Luecker S."/>
            <person name="Lage O.M."/>
            <person name="Pohl T."/>
            <person name="Merkel B.J."/>
            <person name="Hornburger P."/>
            <person name="Mueller R.-W."/>
            <person name="Bruemmer F."/>
            <person name="Labrenz M."/>
            <person name="Spormann A.M."/>
            <person name="Op den Camp H."/>
            <person name="Overmann J."/>
            <person name="Amann R."/>
            <person name="Jetten M.S.M."/>
            <person name="Mascher T."/>
            <person name="Medema M.H."/>
            <person name="Devos D.P."/>
            <person name="Kaster A.-K."/>
            <person name="Ovreas L."/>
            <person name="Rohde M."/>
            <person name="Galperin M.Y."/>
            <person name="Jogler C."/>
        </authorList>
    </citation>
    <scope>NUCLEOTIDE SEQUENCE [LARGE SCALE GENOMIC DNA]</scope>
    <source>
        <strain evidence="3 4">K23_9</strain>
    </source>
</reference>
<sequence>MVDAETIQQRHTALRGWSNSLTESAGILIYGCETGADASGRNSIDQVAKLTGADVAASTDKTGAESLNGDWILERTVGTIEAGLAFDAAARQNYSAVMPITIRAQGTTGDENMALQIDGTTVATFESIGTALQDFTFQTASDASSSQIRAVFTNDLFDEATGTDRNLRVDSVTIEGVTLQTESPDVFSTGTWKPEDGIVPGFRESETLHSDGYFQYPNVVANSGSEIEVVARGDEGTEQFDLLINGQSVATFVATTQNQTFA</sequence>
<dbReference type="InterPro" id="IPR025592">
    <property type="entry name" value="DUF4347"/>
</dbReference>
<feature type="domain" description="Carbohydrate binding module xylan-binding" evidence="2">
    <location>
        <begin position="100"/>
        <end position="188"/>
    </location>
</feature>
<dbReference type="Pfam" id="PF14252">
    <property type="entry name" value="DUF4347"/>
    <property type="match status" value="1"/>
</dbReference>
<evidence type="ECO:0000313" key="3">
    <source>
        <dbReference type="EMBL" id="QDT09662.1"/>
    </source>
</evidence>
<evidence type="ECO:0008006" key="5">
    <source>
        <dbReference type="Google" id="ProtNLM"/>
    </source>
</evidence>
<protein>
    <recommendedName>
        <fullName evidence="5">DUF4347 domain-containing protein</fullName>
    </recommendedName>
</protein>
<dbReference type="AlphaFoldDB" id="A0A517NRB8"/>
<keyword evidence="4" id="KW-1185">Reference proteome</keyword>
<dbReference type="Gene3D" id="2.60.60.40">
    <property type="match status" value="2"/>
</dbReference>
<organism evidence="3 4">
    <name type="scientific">Stieleria marina</name>
    <dbReference type="NCBI Taxonomy" id="1930275"/>
    <lineage>
        <taxon>Bacteria</taxon>
        <taxon>Pseudomonadati</taxon>
        <taxon>Planctomycetota</taxon>
        <taxon>Planctomycetia</taxon>
        <taxon>Pirellulales</taxon>
        <taxon>Pirellulaceae</taxon>
        <taxon>Stieleria</taxon>
    </lineage>
</organism>
<dbReference type="Pfam" id="PF16841">
    <property type="entry name" value="CBM60"/>
    <property type="match status" value="1"/>
</dbReference>
<dbReference type="EMBL" id="CP036526">
    <property type="protein sequence ID" value="QDT09662.1"/>
    <property type="molecule type" value="Genomic_DNA"/>
</dbReference>
<feature type="domain" description="DUF4347" evidence="1">
    <location>
        <begin position="2"/>
        <end position="97"/>
    </location>
</feature>
<evidence type="ECO:0000259" key="2">
    <source>
        <dbReference type="Pfam" id="PF16841"/>
    </source>
</evidence>
<evidence type="ECO:0000259" key="1">
    <source>
        <dbReference type="Pfam" id="PF14252"/>
    </source>
</evidence>